<dbReference type="SUPFAM" id="SSF53474">
    <property type="entry name" value="alpha/beta-Hydrolases"/>
    <property type="match status" value="1"/>
</dbReference>
<dbReference type="Gene3D" id="3.40.50.1820">
    <property type="entry name" value="alpha/beta hydrolase"/>
    <property type="match status" value="1"/>
</dbReference>
<accession>G7DV88</accession>
<dbReference type="GO" id="GO:0016787">
    <property type="term" value="F:hydrolase activity"/>
    <property type="evidence" value="ECO:0007669"/>
    <property type="project" value="InterPro"/>
</dbReference>
<dbReference type="Proteomes" id="UP000009131">
    <property type="component" value="Unassembled WGS sequence"/>
</dbReference>
<dbReference type="InParanoid" id="G7DV88"/>
<name>G7DV88_MIXOS</name>
<organism evidence="6 7">
    <name type="scientific">Mixia osmundae (strain CBS 9802 / IAM 14324 / JCM 22182 / KY 12970)</name>
    <dbReference type="NCBI Taxonomy" id="764103"/>
    <lineage>
        <taxon>Eukaryota</taxon>
        <taxon>Fungi</taxon>
        <taxon>Dikarya</taxon>
        <taxon>Basidiomycota</taxon>
        <taxon>Pucciniomycotina</taxon>
        <taxon>Mixiomycetes</taxon>
        <taxon>Mixiales</taxon>
        <taxon>Mixiaceae</taxon>
        <taxon>Mixia</taxon>
    </lineage>
</organism>
<dbReference type="InterPro" id="IPR002842">
    <property type="entry name" value="ATPase_V1_Esu"/>
</dbReference>
<dbReference type="HAMAP" id="MF_00311">
    <property type="entry name" value="ATP_synth_E_arch"/>
    <property type="match status" value="1"/>
</dbReference>
<comment type="caution">
    <text evidence="6">The sequence shown here is derived from an EMBL/GenBank/DDBJ whole genome shotgun (WGS) entry which is preliminary data.</text>
</comment>
<feature type="domain" description="Phospholipase/carboxylesterase/thioesterase" evidence="5">
    <location>
        <begin position="108"/>
        <end position="309"/>
    </location>
</feature>
<dbReference type="AlphaFoldDB" id="G7DV88"/>
<dbReference type="Pfam" id="PF01991">
    <property type="entry name" value="vATP-synt_E"/>
    <property type="match status" value="1"/>
</dbReference>
<dbReference type="eggNOG" id="KOG1664">
    <property type="taxonomic scope" value="Eukaryota"/>
</dbReference>
<dbReference type="Pfam" id="PF02230">
    <property type="entry name" value="Abhydrolase_2"/>
    <property type="match status" value="1"/>
</dbReference>
<gene>
    <name evidence="6" type="primary">Mo01150</name>
    <name evidence="6" type="ORF">E5Q_01150</name>
</gene>
<evidence type="ECO:0000313" key="6">
    <source>
        <dbReference type="EMBL" id="GAA94498.1"/>
    </source>
</evidence>
<dbReference type="eggNOG" id="KOG2112">
    <property type="taxonomic scope" value="Eukaryota"/>
</dbReference>
<feature type="region of interest" description="Disordered" evidence="4">
    <location>
        <begin position="386"/>
        <end position="415"/>
    </location>
</feature>
<reference evidence="6 7" key="1">
    <citation type="journal article" date="2011" name="J. Gen. Appl. Microbiol.">
        <title>Draft genome sequencing of the enigmatic basidiomycete Mixia osmundae.</title>
        <authorList>
            <person name="Nishida H."/>
            <person name="Nagatsuka Y."/>
            <person name="Sugiyama J."/>
        </authorList>
    </citation>
    <scope>NUCLEOTIDE SEQUENCE [LARGE SCALE GENOMIC DNA]</scope>
    <source>
        <strain evidence="7">CBS 9802 / IAM 14324 / JCM 22182 / KY 12970</strain>
    </source>
</reference>
<dbReference type="GO" id="GO:0046961">
    <property type="term" value="F:proton-transporting ATPase activity, rotational mechanism"/>
    <property type="evidence" value="ECO:0007669"/>
    <property type="project" value="InterPro"/>
</dbReference>
<dbReference type="InterPro" id="IPR003140">
    <property type="entry name" value="PLipase/COase/thioEstase"/>
</dbReference>
<evidence type="ECO:0000259" key="5">
    <source>
        <dbReference type="Pfam" id="PF02230"/>
    </source>
</evidence>
<dbReference type="STRING" id="764103.G7DV88"/>
<keyword evidence="3" id="KW-0406">Ion transport</keyword>
<dbReference type="InterPro" id="IPR038495">
    <property type="entry name" value="ATPase_E_C"/>
</dbReference>
<evidence type="ECO:0000256" key="4">
    <source>
        <dbReference type="SAM" id="MobiDB-lite"/>
    </source>
</evidence>
<dbReference type="HOGENOM" id="CLU_470159_0_0_1"/>
<keyword evidence="2" id="KW-0813">Transport</keyword>
<comment type="similarity">
    <text evidence="1">Belongs to the V-ATPase E subunit family.</text>
</comment>
<evidence type="ECO:0000313" key="7">
    <source>
        <dbReference type="Proteomes" id="UP000009131"/>
    </source>
</evidence>
<dbReference type="PANTHER" id="PTHR45715">
    <property type="entry name" value="ATPASE H+-TRANSPORTING V1 SUBUNIT E1A-RELATED"/>
    <property type="match status" value="1"/>
</dbReference>
<evidence type="ECO:0000256" key="1">
    <source>
        <dbReference type="ARBA" id="ARBA00005901"/>
    </source>
</evidence>
<feature type="compositionally biased region" description="Basic and acidic residues" evidence="4">
    <location>
        <begin position="386"/>
        <end position="403"/>
    </location>
</feature>
<protein>
    <recommendedName>
        <fullName evidence="5">Phospholipase/carboxylesterase/thioesterase domain-containing protein</fullName>
    </recommendedName>
</protein>
<reference evidence="6 7" key="2">
    <citation type="journal article" date="2012" name="Open Biol.">
        <title>Characteristics of nucleosomes and linker DNA regions on the genome of the basidiomycete Mixia osmundae revealed by mono- and dinucleosome mapping.</title>
        <authorList>
            <person name="Nishida H."/>
            <person name="Kondo S."/>
            <person name="Matsumoto T."/>
            <person name="Suzuki Y."/>
            <person name="Yoshikawa H."/>
            <person name="Taylor T.D."/>
            <person name="Sugiyama J."/>
        </authorList>
    </citation>
    <scope>NUCLEOTIDE SEQUENCE [LARGE SCALE GENOMIC DNA]</scope>
    <source>
        <strain evidence="7">CBS 9802 / IAM 14324 / JCM 22182 / KY 12970</strain>
    </source>
</reference>
<evidence type="ECO:0000256" key="3">
    <source>
        <dbReference type="ARBA" id="ARBA00023065"/>
    </source>
</evidence>
<evidence type="ECO:0000256" key="2">
    <source>
        <dbReference type="ARBA" id="ARBA00022448"/>
    </source>
</evidence>
<dbReference type="OrthoDB" id="10263003at2759"/>
<dbReference type="Gene3D" id="3.30.2320.30">
    <property type="entry name" value="ATP synthase, E subunit, C-terminal"/>
    <property type="match status" value="1"/>
</dbReference>
<proteinExistence type="inferred from homology"/>
<dbReference type="Gene3D" id="6.10.250.1620">
    <property type="match status" value="1"/>
</dbReference>
<dbReference type="GO" id="GO:0033178">
    <property type="term" value="C:proton-transporting two-sector ATPase complex, catalytic domain"/>
    <property type="evidence" value="ECO:0007669"/>
    <property type="project" value="InterPro"/>
</dbReference>
<sequence>MPRPTDYELLTVVSDGQHAHRNSSQADIYRNTPSAYGLSRICASIGRRAIPLACVVIFIMLWIVSQQEGDSWAVYLTETGHVDPGMASEFREALRHSRSHKPIENVKFDVYEPTEPHTATVIWIHELGGTTQWYKPLMTSLSHDLPSIKWILPQAARRRVPTMSSKLAPSWYDIREFPNVYSREDRIGLRRSARSIWTLVHQENTNGTALDDIFLAGFSQGAVLSLLMGLSSPHPLAGLGIFSGYLAMPEFLSLYDAGHDTMPIFWAHGEKDPNLLYSTALADISKLKNRGHQSLELHSYPNLGHNVDHSRSLLSRKCHLLDLTVLQCRGSLDRPDLPVHRTAAWASTSTSDRSGSAKMDDQTVMAEMKKMVAFIKQEAQEKAREIKTKGDEEANMEKSKIVRQESNSIDSHYERKRKQVEVNKKIATSNQTNKARLKLLTTREELLEEVFEQARSKLVELSHDKSQYETLLKDLILQGLFSMMEKEIKVAVRKEDRELADKVVGQATGTFKEQAGFEVHVEITEDLPDSCAGGVKLTGYNSRIVVDNTLDARLAIAEAKMLPEIGTTLFGKNPNRKHYQ</sequence>
<dbReference type="InterPro" id="IPR029058">
    <property type="entry name" value="AB_hydrolase_fold"/>
</dbReference>
<dbReference type="SUPFAM" id="SSF160527">
    <property type="entry name" value="V-type ATPase subunit E-like"/>
    <property type="match status" value="1"/>
</dbReference>
<keyword evidence="7" id="KW-1185">Reference proteome</keyword>
<dbReference type="EMBL" id="BABT02000037">
    <property type="protein sequence ID" value="GAA94498.1"/>
    <property type="molecule type" value="Genomic_DNA"/>
</dbReference>